<dbReference type="AlphaFoldDB" id="A0AAJ0MIB2"/>
<accession>A0AAJ0MIB2</accession>
<dbReference type="EMBL" id="JAUIQD010000002">
    <property type="protein sequence ID" value="KAK3360006.1"/>
    <property type="molecule type" value="Genomic_DNA"/>
</dbReference>
<evidence type="ECO:0000313" key="1">
    <source>
        <dbReference type="EMBL" id="KAK3360006.1"/>
    </source>
</evidence>
<sequence length="179" mass="20025">MKVMALSSSHDRRWDDRERRHLATVQAVGGSATMSVKSAMMASGFKVFILRWCRRVGRHALKCNRWKAMEVMGDILLVSLVIFLISICQQEMEAMIQSINIEFMSGSICTLMEVTLLWACASAGNLACVNLSRLLELVVAQRFGGFGTDQLIHHGGYSAWYLRPADSATSPSWWLVRPA</sequence>
<reference evidence="1" key="2">
    <citation type="submission" date="2023-06" db="EMBL/GenBank/DDBJ databases">
        <authorList>
            <consortium name="Lawrence Berkeley National Laboratory"/>
            <person name="Haridas S."/>
            <person name="Hensen N."/>
            <person name="Bonometti L."/>
            <person name="Westerberg I."/>
            <person name="Brannstrom I.O."/>
            <person name="Guillou S."/>
            <person name="Cros-Aarteil S."/>
            <person name="Calhoun S."/>
            <person name="Kuo A."/>
            <person name="Mondo S."/>
            <person name="Pangilinan J."/>
            <person name="Riley R."/>
            <person name="Labutti K."/>
            <person name="Andreopoulos B."/>
            <person name="Lipzen A."/>
            <person name="Chen C."/>
            <person name="Yanf M."/>
            <person name="Daum C."/>
            <person name="Ng V."/>
            <person name="Clum A."/>
            <person name="Steindorff A."/>
            <person name="Ohm R."/>
            <person name="Martin F."/>
            <person name="Silar P."/>
            <person name="Natvig D."/>
            <person name="Lalanne C."/>
            <person name="Gautier V."/>
            <person name="Ament-Velasquez S.L."/>
            <person name="Kruys A."/>
            <person name="Hutchinson M.I."/>
            <person name="Powell A.J."/>
            <person name="Barry K."/>
            <person name="Miller A.N."/>
            <person name="Grigoriev I.V."/>
            <person name="Debuchy R."/>
            <person name="Gladieux P."/>
            <person name="Thoren M.H."/>
            <person name="Johannesson H."/>
        </authorList>
    </citation>
    <scope>NUCLEOTIDE SEQUENCE</scope>
    <source>
        <strain evidence="1">CBS 955.72</strain>
    </source>
</reference>
<reference evidence="1" key="1">
    <citation type="journal article" date="2023" name="Mol. Phylogenet. Evol.">
        <title>Genome-scale phylogeny and comparative genomics of the fungal order Sordariales.</title>
        <authorList>
            <person name="Hensen N."/>
            <person name="Bonometti L."/>
            <person name="Westerberg I."/>
            <person name="Brannstrom I.O."/>
            <person name="Guillou S."/>
            <person name="Cros-Aarteil S."/>
            <person name="Calhoun S."/>
            <person name="Haridas S."/>
            <person name="Kuo A."/>
            <person name="Mondo S."/>
            <person name="Pangilinan J."/>
            <person name="Riley R."/>
            <person name="LaButti K."/>
            <person name="Andreopoulos B."/>
            <person name="Lipzen A."/>
            <person name="Chen C."/>
            <person name="Yan M."/>
            <person name="Daum C."/>
            <person name="Ng V."/>
            <person name="Clum A."/>
            <person name="Steindorff A."/>
            <person name="Ohm R.A."/>
            <person name="Martin F."/>
            <person name="Silar P."/>
            <person name="Natvig D.O."/>
            <person name="Lalanne C."/>
            <person name="Gautier V."/>
            <person name="Ament-Velasquez S.L."/>
            <person name="Kruys A."/>
            <person name="Hutchinson M.I."/>
            <person name="Powell A.J."/>
            <person name="Barry K."/>
            <person name="Miller A.N."/>
            <person name="Grigoriev I.V."/>
            <person name="Debuchy R."/>
            <person name="Gladieux P."/>
            <person name="Hiltunen Thoren M."/>
            <person name="Johannesson H."/>
        </authorList>
    </citation>
    <scope>NUCLEOTIDE SEQUENCE</scope>
    <source>
        <strain evidence="1">CBS 955.72</strain>
    </source>
</reference>
<comment type="caution">
    <text evidence="1">The sequence shown here is derived from an EMBL/GenBank/DDBJ whole genome shotgun (WGS) entry which is preliminary data.</text>
</comment>
<keyword evidence="2" id="KW-1185">Reference proteome</keyword>
<gene>
    <name evidence="1" type="ORF">B0T25DRAFT_534498</name>
</gene>
<evidence type="ECO:0000313" key="2">
    <source>
        <dbReference type="Proteomes" id="UP001275084"/>
    </source>
</evidence>
<name>A0AAJ0MIB2_9PEZI</name>
<organism evidence="1 2">
    <name type="scientific">Lasiosphaeria hispida</name>
    <dbReference type="NCBI Taxonomy" id="260671"/>
    <lineage>
        <taxon>Eukaryota</taxon>
        <taxon>Fungi</taxon>
        <taxon>Dikarya</taxon>
        <taxon>Ascomycota</taxon>
        <taxon>Pezizomycotina</taxon>
        <taxon>Sordariomycetes</taxon>
        <taxon>Sordariomycetidae</taxon>
        <taxon>Sordariales</taxon>
        <taxon>Lasiosphaeriaceae</taxon>
        <taxon>Lasiosphaeria</taxon>
    </lineage>
</organism>
<dbReference type="Proteomes" id="UP001275084">
    <property type="component" value="Unassembled WGS sequence"/>
</dbReference>
<protein>
    <submittedName>
        <fullName evidence="1">Uncharacterized protein</fullName>
    </submittedName>
</protein>
<proteinExistence type="predicted"/>